<sequence length="349" mass="40296">MAPSTIMDENLLRRRSEHNDGCLSTLTSITLHQFEIEKIEPVLHNLCRKLREVHLENNLIQKIENLHHLKELERLNLSLNIITKIENLEPLENLQYLNLLCNYITDLFSVENLKSNINLSELTLMGNPIAEIRGYRMFVIAALPSLKTLDGEEIKTNERILAEQLLASSDFKDKYAKRQRKLHKKLKKKEQEPPVKTEDGKTLYGNDPASRIASSKNLNKNNNGVCVDGSKIGLLLKDEDVVAKLSLEEQVEKYGRVMQRNEGKREFEFEEHVDHYKIQVMKIKNMAVQEVDAQPTFVRIVINKKELVIRFDSNINPDLSTCKRSNITGDLLVILPKNDPEKHMHLFTK</sequence>
<dbReference type="AlphaFoldDB" id="A0AAW2ZAV3"/>
<accession>A0AAW2ZAV3</accession>
<evidence type="ECO:0000256" key="3">
    <source>
        <dbReference type="ARBA" id="ARBA00022490"/>
    </source>
</evidence>
<evidence type="ECO:0000256" key="10">
    <source>
        <dbReference type="SAM" id="MobiDB-lite"/>
    </source>
</evidence>
<evidence type="ECO:0000256" key="8">
    <source>
        <dbReference type="ARBA" id="ARBA00023273"/>
    </source>
</evidence>
<proteinExistence type="inferred from homology"/>
<dbReference type="InterPro" id="IPR003603">
    <property type="entry name" value="U2A'_phosphoprotein32A_C"/>
</dbReference>
<dbReference type="GO" id="GO:0005929">
    <property type="term" value="C:cilium"/>
    <property type="evidence" value="ECO:0007669"/>
    <property type="project" value="UniProtKB-SubCell"/>
</dbReference>
<evidence type="ECO:0000259" key="11">
    <source>
        <dbReference type="SMART" id="SM00446"/>
    </source>
</evidence>
<dbReference type="Pfam" id="PF14580">
    <property type="entry name" value="LRR_9"/>
    <property type="match status" value="1"/>
</dbReference>
<feature type="compositionally biased region" description="Basic and acidic residues" evidence="10">
    <location>
        <begin position="189"/>
        <end position="201"/>
    </location>
</feature>
<evidence type="ECO:0000256" key="4">
    <source>
        <dbReference type="ARBA" id="ARBA00022614"/>
    </source>
</evidence>
<dbReference type="SMART" id="SM00365">
    <property type="entry name" value="LRR_SD22"/>
    <property type="match status" value="3"/>
</dbReference>
<dbReference type="PANTHER" id="PTHR18849:SF0">
    <property type="entry name" value="CILIA- AND FLAGELLA-ASSOCIATED PROTEIN 410-RELATED"/>
    <property type="match status" value="1"/>
</dbReference>
<keyword evidence="7" id="KW-0969">Cilium</keyword>
<feature type="region of interest" description="Disordered" evidence="10">
    <location>
        <begin position="182"/>
        <end position="207"/>
    </location>
</feature>
<dbReference type="PANTHER" id="PTHR18849">
    <property type="entry name" value="LEUCINE RICH REPEAT PROTEIN"/>
    <property type="match status" value="1"/>
</dbReference>
<comment type="similarity">
    <text evidence="9">Belongs to the tilB family.</text>
</comment>
<dbReference type="EMBL" id="JAOPGA020001181">
    <property type="protein sequence ID" value="KAL0485894.1"/>
    <property type="molecule type" value="Genomic_DNA"/>
</dbReference>
<dbReference type="InterPro" id="IPR001611">
    <property type="entry name" value="Leu-rich_rpt"/>
</dbReference>
<keyword evidence="8" id="KW-0966">Cell projection</keyword>
<dbReference type="PROSITE" id="PS51450">
    <property type="entry name" value="LRR"/>
    <property type="match status" value="3"/>
</dbReference>
<evidence type="ECO:0000256" key="9">
    <source>
        <dbReference type="ARBA" id="ARBA00049982"/>
    </source>
</evidence>
<evidence type="ECO:0000256" key="6">
    <source>
        <dbReference type="ARBA" id="ARBA00023054"/>
    </source>
</evidence>
<dbReference type="InterPro" id="IPR056496">
    <property type="entry name" value="CS_DNAAF11_C"/>
</dbReference>
<evidence type="ECO:0000256" key="2">
    <source>
        <dbReference type="ARBA" id="ARBA00004496"/>
    </source>
</evidence>
<evidence type="ECO:0000313" key="13">
    <source>
        <dbReference type="Proteomes" id="UP001431209"/>
    </source>
</evidence>
<name>A0AAW2ZAV3_9EUKA</name>
<keyword evidence="6" id="KW-0175">Coiled coil</keyword>
<feature type="domain" description="U2A'/phosphoprotein 32 family A C-terminal" evidence="11">
    <location>
        <begin position="132"/>
        <end position="150"/>
    </location>
</feature>
<comment type="caution">
    <text evidence="12">The sequence shown here is derived from an EMBL/GenBank/DDBJ whole genome shotgun (WGS) entry which is preliminary data.</text>
</comment>
<dbReference type="Pfam" id="PF23602">
    <property type="entry name" value="CS_DNAAF11_C"/>
    <property type="match status" value="1"/>
</dbReference>
<dbReference type="Proteomes" id="UP001431209">
    <property type="component" value="Unassembled WGS sequence"/>
</dbReference>
<keyword evidence="3" id="KW-0963">Cytoplasm</keyword>
<keyword evidence="5" id="KW-0677">Repeat</keyword>
<evidence type="ECO:0000256" key="1">
    <source>
        <dbReference type="ARBA" id="ARBA00004138"/>
    </source>
</evidence>
<gene>
    <name evidence="12" type="ORF">AKO1_015307</name>
</gene>
<dbReference type="Gene3D" id="3.80.10.10">
    <property type="entry name" value="Ribonuclease Inhibitor"/>
    <property type="match status" value="1"/>
</dbReference>
<evidence type="ECO:0000313" key="12">
    <source>
        <dbReference type="EMBL" id="KAL0485894.1"/>
    </source>
</evidence>
<organism evidence="12 13">
    <name type="scientific">Acrasis kona</name>
    <dbReference type="NCBI Taxonomy" id="1008807"/>
    <lineage>
        <taxon>Eukaryota</taxon>
        <taxon>Discoba</taxon>
        <taxon>Heterolobosea</taxon>
        <taxon>Tetramitia</taxon>
        <taxon>Eutetramitia</taxon>
        <taxon>Acrasidae</taxon>
        <taxon>Acrasis</taxon>
    </lineage>
</organism>
<protein>
    <recommendedName>
        <fullName evidence="11">U2A'/phosphoprotein 32 family A C-terminal domain-containing protein</fullName>
    </recommendedName>
</protein>
<dbReference type="GO" id="GO:0005737">
    <property type="term" value="C:cytoplasm"/>
    <property type="evidence" value="ECO:0007669"/>
    <property type="project" value="UniProtKB-SubCell"/>
</dbReference>
<dbReference type="InterPro" id="IPR032675">
    <property type="entry name" value="LRR_dom_sf"/>
</dbReference>
<reference evidence="12 13" key="1">
    <citation type="submission" date="2024-03" db="EMBL/GenBank/DDBJ databases">
        <title>The Acrasis kona genome and developmental transcriptomes reveal deep origins of eukaryotic multicellular pathways.</title>
        <authorList>
            <person name="Sheikh S."/>
            <person name="Fu C.-J."/>
            <person name="Brown M.W."/>
            <person name="Baldauf S.L."/>
        </authorList>
    </citation>
    <scope>NUCLEOTIDE SEQUENCE [LARGE SCALE GENOMIC DNA]</scope>
    <source>
        <strain evidence="12 13">ATCC MYA-3509</strain>
    </source>
</reference>
<keyword evidence="4" id="KW-0433">Leucine-rich repeat</keyword>
<comment type="subcellular location">
    <subcellularLocation>
        <location evidence="1">Cell projection</location>
        <location evidence="1">Cilium</location>
    </subcellularLocation>
    <subcellularLocation>
        <location evidence="2">Cytoplasm</location>
    </subcellularLocation>
</comment>
<evidence type="ECO:0000256" key="5">
    <source>
        <dbReference type="ARBA" id="ARBA00022737"/>
    </source>
</evidence>
<dbReference type="SMART" id="SM00446">
    <property type="entry name" value="LRRcap"/>
    <property type="match status" value="1"/>
</dbReference>
<evidence type="ECO:0000256" key="7">
    <source>
        <dbReference type="ARBA" id="ARBA00023069"/>
    </source>
</evidence>
<keyword evidence="13" id="KW-1185">Reference proteome</keyword>
<dbReference type="SUPFAM" id="SSF52058">
    <property type="entry name" value="L domain-like"/>
    <property type="match status" value="1"/>
</dbReference>